<evidence type="ECO:0000256" key="1">
    <source>
        <dbReference type="SAM" id="Phobius"/>
    </source>
</evidence>
<gene>
    <name evidence="2" type="ORF">ABOZ73_17720</name>
</gene>
<dbReference type="EMBL" id="CP158375">
    <property type="protein sequence ID" value="XDO96580.1"/>
    <property type="molecule type" value="Genomic_DNA"/>
</dbReference>
<protein>
    <recommendedName>
        <fullName evidence="3">DUF2946 domain-containing protein</fullName>
    </recommendedName>
</protein>
<accession>A0AB39KRR3</accession>
<keyword evidence="1" id="KW-0472">Membrane</keyword>
<dbReference type="AlphaFoldDB" id="A0AB39KRR3"/>
<keyword evidence="1" id="KW-0812">Transmembrane</keyword>
<reference evidence="2" key="1">
    <citation type="submission" date="2024-06" db="EMBL/GenBank/DDBJ databases">
        <title>Caulobacter inopinatus, sp. nov.</title>
        <authorList>
            <person name="Donachie S.P."/>
        </authorList>
    </citation>
    <scope>NUCLEOTIDE SEQUENCE</scope>
    <source>
        <strain evidence="2">73W</strain>
    </source>
</reference>
<feature type="transmembrane region" description="Helical" evidence="1">
    <location>
        <begin position="12"/>
        <end position="32"/>
    </location>
</feature>
<dbReference type="RefSeq" id="WP_369059421.1">
    <property type="nucleotide sequence ID" value="NZ_CP158375.1"/>
</dbReference>
<evidence type="ECO:0008006" key="3">
    <source>
        <dbReference type="Google" id="ProtNLM"/>
    </source>
</evidence>
<organism evidence="2">
    <name type="scientific">Caulobacter sp. 73W</name>
    <dbReference type="NCBI Taxonomy" id="3161137"/>
    <lineage>
        <taxon>Bacteria</taxon>
        <taxon>Pseudomonadati</taxon>
        <taxon>Pseudomonadota</taxon>
        <taxon>Alphaproteobacteria</taxon>
        <taxon>Caulobacterales</taxon>
        <taxon>Caulobacteraceae</taxon>
        <taxon>Caulobacter</taxon>
    </lineage>
</organism>
<feature type="transmembrane region" description="Helical" evidence="1">
    <location>
        <begin position="47"/>
        <end position="69"/>
    </location>
</feature>
<proteinExistence type="predicted"/>
<keyword evidence="1" id="KW-1133">Transmembrane helix</keyword>
<sequence>MPAIHAQLPRQLTPWFATASVVSWTVAFWQAAPRLMAGPLCASPQDAFAFAGHCPACFVTAGFTLAALTSLAAEFRFGKAGPAA</sequence>
<name>A0AB39KRR3_9CAUL</name>
<evidence type="ECO:0000313" key="2">
    <source>
        <dbReference type="EMBL" id="XDO96580.1"/>
    </source>
</evidence>